<protein>
    <submittedName>
        <fullName evidence="1">Uncharacterized protein</fullName>
    </submittedName>
</protein>
<proteinExistence type="predicted"/>
<name>A0A6P2W7S7_BURL3</name>
<reference evidence="1 2" key="1">
    <citation type="submission" date="2019-09" db="EMBL/GenBank/DDBJ databases">
        <authorList>
            <person name="Depoorter E."/>
        </authorList>
    </citation>
    <scope>NUCLEOTIDE SEQUENCE [LARGE SCALE GENOMIC DNA]</scope>
    <source>
        <strain evidence="1">R-39750</strain>
    </source>
</reference>
<evidence type="ECO:0000313" key="2">
    <source>
        <dbReference type="Proteomes" id="UP000494110"/>
    </source>
</evidence>
<dbReference type="RefSeq" id="WP_175012181.1">
    <property type="nucleotide sequence ID" value="NZ_CABVQN010000008.1"/>
</dbReference>
<sequence length="64" mass="7481">MQLTDWFPPDVRPVHAGWYDRDYDPPKRDYWDGEAWRYGFGAGFSALPALDLLNWRGLAYPYGA</sequence>
<dbReference type="EMBL" id="CABVQN010000008">
    <property type="protein sequence ID" value="VWC95648.1"/>
    <property type="molecule type" value="Genomic_DNA"/>
</dbReference>
<evidence type="ECO:0000313" key="1">
    <source>
        <dbReference type="EMBL" id="VWC95648.1"/>
    </source>
</evidence>
<dbReference type="AlphaFoldDB" id="A0A6P2W7S7"/>
<organism evidence="1 2">
    <name type="scientific">Burkholderia lata (strain ATCC 17760 / DSM 23089 / LMG 22485 / NCIMB 9086 / R18194 / 383)</name>
    <dbReference type="NCBI Taxonomy" id="482957"/>
    <lineage>
        <taxon>Bacteria</taxon>
        <taxon>Pseudomonadati</taxon>
        <taxon>Pseudomonadota</taxon>
        <taxon>Betaproteobacteria</taxon>
        <taxon>Burkholderiales</taxon>
        <taxon>Burkholderiaceae</taxon>
        <taxon>Burkholderia</taxon>
        <taxon>Burkholderia cepacia complex</taxon>
    </lineage>
</organism>
<accession>A0A6P2W7S7</accession>
<dbReference type="Proteomes" id="UP000494110">
    <property type="component" value="Unassembled WGS sequence"/>
</dbReference>
<gene>
    <name evidence="1" type="ORF">BLA39750_02203</name>
</gene>